<evidence type="ECO:0000256" key="3">
    <source>
        <dbReference type="ARBA" id="ARBA00022679"/>
    </source>
</evidence>
<evidence type="ECO:0000256" key="4">
    <source>
        <dbReference type="ARBA" id="ARBA00022691"/>
    </source>
</evidence>
<dbReference type="Proteomes" id="UP001497392">
    <property type="component" value="Unassembled WGS sequence"/>
</dbReference>
<evidence type="ECO:0000313" key="16">
    <source>
        <dbReference type="Proteomes" id="UP001497392"/>
    </source>
</evidence>
<organism evidence="15 16">
    <name type="scientific">Coccomyxa viridis</name>
    <dbReference type="NCBI Taxonomy" id="1274662"/>
    <lineage>
        <taxon>Eukaryota</taxon>
        <taxon>Viridiplantae</taxon>
        <taxon>Chlorophyta</taxon>
        <taxon>core chlorophytes</taxon>
        <taxon>Trebouxiophyceae</taxon>
        <taxon>Trebouxiophyceae incertae sedis</taxon>
        <taxon>Coccomyxaceae</taxon>
        <taxon>Coccomyxa</taxon>
    </lineage>
</organism>
<dbReference type="PANTHER" id="PTHR12998:SF0">
    <property type="entry name" value="TRNA:M(4)X MODIFICATION ENZYME TRM13 HOMOLOG"/>
    <property type="match status" value="1"/>
</dbReference>
<keyword evidence="5 12" id="KW-0819">tRNA processing</keyword>
<dbReference type="EC" id="2.1.1.225" evidence="12"/>
<dbReference type="PROSITE" id="PS51800">
    <property type="entry name" value="ZF_CHHC_U11_48K"/>
    <property type="match status" value="1"/>
</dbReference>
<feature type="compositionally biased region" description="Basic and acidic residues" evidence="13">
    <location>
        <begin position="406"/>
        <end position="417"/>
    </location>
</feature>
<name>A0ABP1FJA8_9CHLO</name>
<evidence type="ECO:0000256" key="12">
    <source>
        <dbReference type="RuleBase" id="RU367103"/>
    </source>
</evidence>
<evidence type="ECO:0000256" key="7">
    <source>
        <dbReference type="ARBA" id="ARBA00022771"/>
    </source>
</evidence>
<evidence type="ECO:0000256" key="11">
    <source>
        <dbReference type="ARBA" id="ARBA00049393"/>
    </source>
</evidence>
<comment type="caution">
    <text evidence="15">The sequence shown here is derived from an EMBL/GenBank/DDBJ whole genome shotgun (WGS) entry which is preliminary data.</text>
</comment>
<accession>A0ABP1FJA8</accession>
<proteinExistence type="inferred from homology"/>
<feature type="compositionally biased region" description="Polar residues" evidence="13">
    <location>
        <begin position="1"/>
        <end position="16"/>
    </location>
</feature>
<dbReference type="InterPro" id="IPR022776">
    <property type="entry name" value="TRM13/UPF0224_CHHC_Znf_dom"/>
</dbReference>
<feature type="region of interest" description="Disordered" evidence="13">
    <location>
        <begin position="140"/>
        <end position="211"/>
    </location>
</feature>
<comment type="catalytic activity">
    <reaction evidence="9 12">
        <text>cytidine(4) in tRNA(Pro) + S-adenosyl-L-methionine = 2'-O-methylcytidine(4) in tRNA(Pro) + S-adenosyl-L-homocysteine + H(+)</text>
        <dbReference type="Rhea" id="RHEA:32767"/>
        <dbReference type="Rhea" id="RHEA-COMP:10397"/>
        <dbReference type="Rhea" id="RHEA-COMP:10398"/>
        <dbReference type="ChEBI" id="CHEBI:15378"/>
        <dbReference type="ChEBI" id="CHEBI:57856"/>
        <dbReference type="ChEBI" id="CHEBI:59789"/>
        <dbReference type="ChEBI" id="CHEBI:74495"/>
        <dbReference type="ChEBI" id="CHEBI:82748"/>
        <dbReference type="EC" id="2.1.1.225"/>
    </reaction>
</comment>
<dbReference type="EMBL" id="CAXHTA020000002">
    <property type="protein sequence ID" value="CAL5220045.1"/>
    <property type="molecule type" value="Genomic_DNA"/>
</dbReference>
<dbReference type="Pfam" id="PF11722">
    <property type="entry name" value="zf-TRM13_CCCH"/>
    <property type="match status" value="1"/>
</dbReference>
<dbReference type="Pfam" id="PF05253">
    <property type="entry name" value="zf-U11-48K"/>
    <property type="match status" value="1"/>
</dbReference>
<dbReference type="InterPro" id="IPR039044">
    <property type="entry name" value="Trm13"/>
</dbReference>
<keyword evidence="3 12" id="KW-0808">Transferase</keyword>
<evidence type="ECO:0000256" key="6">
    <source>
        <dbReference type="ARBA" id="ARBA00022723"/>
    </source>
</evidence>
<comment type="catalytic activity">
    <reaction evidence="11 12">
        <text>adenosine(4) in tRNA(His) + S-adenosyl-L-methionine = 2'-O-methyladenosine(4) in tRNA(His) + S-adenosyl-L-homocysteine + H(+)</text>
        <dbReference type="Rhea" id="RHEA:43196"/>
        <dbReference type="Rhea" id="RHEA-COMP:10401"/>
        <dbReference type="Rhea" id="RHEA-COMP:10402"/>
        <dbReference type="ChEBI" id="CHEBI:15378"/>
        <dbReference type="ChEBI" id="CHEBI:57856"/>
        <dbReference type="ChEBI" id="CHEBI:59789"/>
        <dbReference type="ChEBI" id="CHEBI:74411"/>
        <dbReference type="ChEBI" id="CHEBI:74477"/>
        <dbReference type="EC" id="2.1.1.225"/>
    </reaction>
</comment>
<feature type="region of interest" description="Disordered" evidence="13">
    <location>
        <begin position="1"/>
        <end position="22"/>
    </location>
</feature>
<reference evidence="15 16" key="1">
    <citation type="submission" date="2024-06" db="EMBL/GenBank/DDBJ databases">
        <authorList>
            <person name="Kraege A."/>
            <person name="Thomma B."/>
        </authorList>
    </citation>
    <scope>NUCLEOTIDE SEQUENCE [LARGE SCALE GENOMIC DNA]</scope>
</reference>
<feature type="compositionally biased region" description="Low complexity" evidence="13">
    <location>
        <begin position="140"/>
        <end position="151"/>
    </location>
</feature>
<comment type="similarity">
    <text evidence="1 12">Belongs to the methyltransferase TRM13 family.</text>
</comment>
<dbReference type="PANTHER" id="PTHR12998">
    <property type="entry name" value="TRNA:M(4)X MODIFICATION ENZYME TRM13 HOMOLOG"/>
    <property type="match status" value="1"/>
</dbReference>
<sequence length="611" mass="65925">MALHTPNHTPPQSQDVSDAHEGNTRRTCRFYMAKKRRYCRFQCKEGSEWCGNHEPVLGPSRRVPCPIDPRHTVIESELERHLALCPKGLQQKERQAHPYFKLDCNAGGSLHASSLAAQPSTIENSSPGEAVQNLEHIAPTSNGTATSAGSTQVGSEGQGKARQAPQSCSEPADRFSNGSSTCLDGASASAKAMQHRSHGSEGGGDRHGSASARRAAYLEQLGPAGFDRLLAKIEAAHAQAWDGTEDANELIPVECQDLLEGGLRTLPGTDHVRPFVLKHARQQAAILGRLQEQGLLQDTNCTSFLELGAGKAYLACTLAEAFPVRYLVLVDSHSFKLQGDRTLRRLGVSLERMKSDIKDFEPAGVACLGSGQPWVGMGKHLCGAATDFALLCMARSALLPSGKPSNDTKPDASRESFSKAQPQEVEDHQQDTHVESSQKGFAAQSRGARSGLQGFGIATCCHHRCSWEHYVGRDLFQKHSMSEEDFHLVTWMTGWATCGHGRPAKQSCQTAVASGSDSDSACNEDVDCSASIEEAASHINGDQRTVAVPFIPSMTLPLDRRRRIGTKCKQLIDAGRLHFLRSSGFASARSTSYVGKGVTGENCMLLGTNDL</sequence>
<dbReference type="InterPro" id="IPR007871">
    <property type="entry name" value="Methyltransferase_TRM13"/>
</dbReference>
<gene>
    <name evidence="15" type="primary">g1993</name>
    <name evidence="15" type="ORF">VP750_LOCUS1704</name>
</gene>
<evidence type="ECO:0000259" key="14">
    <source>
        <dbReference type="PROSITE" id="PS51800"/>
    </source>
</evidence>
<evidence type="ECO:0000256" key="13">
    <source>
        <dbReference type="SAM" id="MobiDB-lite"/>
    </source>
</evidence>
<keyword evidence="7 12" id="KW-0863">Zinc-finger</keyword>
<keyword evidence="6 12" id="KW-0479">Metal-binding</keyword>
<evidence type="ECO:0000256" key="2">
    <source>
        <dbReference type="ARBA" id="ARBA00022603"/>
    </source>
</evidence>
<keyword evidence="2 12" id="KW-0489">Methyltransferase</keyword>
<comment type="function">
    <text evidence="12">tRNA methylase which 2'-O-methylates cytidine(4) in tRNA(Pro) and tRNA(Gly)(GCC), and adenosine(4) in tRNA(His).</text>
</comment>
<feature type="region of interest" description="Disordered" evidence="13">
    <location>
        <begin position="402"/>
        <end position="445"/>
    </location>
</feature>
<evidence type="ECO:0000313" key="15">
    <source>
        <dbReference type="EMBL" id="CAL5220045.1"/>
    </source>
</evidence>
<dbReference type="InterPro" id="IPR021721">
    <property type="entry name" value="Znf_CCCH-type_TRM13"/>
</dbReference>
<evidence type="ECO:0000256" key="8">
    <source>
        <dbReference type="ARBA" id="ARBA00022833"/>
    </source>
</evidence>
<feature type="domain" description="CHHC U11-48K-type" evidence="14">
    <location>
        <begin position="62"/>
        <end position="89"/>
    </location>
</feature>
<keyword evidence="16" id="KW-1185">Reference proteome</keyword>
<dbReference type="Pfam" id="PF05206">
    <property type="entry name" value="TRM13"/>
    <property type="match status" value="1"/>
</dbReference>
<evidence type="ECO:0000256" key="9">
    <source>
        <dbReference type="ARBA" id="ARBA00048165"/>
    </source>
</evidence>
<feature type="compositionally biased region" description="Basic and acidic residues" evidence="13">
    <location>
        <begin position="425"/>
        <end position="436"/>
    </location>
</feature>
<protein>
    <recommendedName>
        <fullName evidence="12">tRNA:m(4)X modification enzyme TRM13</fullName>
        <ecNumber evidence="12">2.1.1.225</ecNumber>
    </recommendedName>
</protein>
<keyword evidence="8 12" id="KW-0862">Zinc</keyword>
<evidence type="ECO:0000256" key="5">
    <source>
        <dbReference type="ARBA" id="ARBA00022694"/>
    </source>
</evidence>
<evidence type="ECO:0000256" key="1">
    <source>
        <dbReference type="ARBA" id="ARBA00005265"/>
    </source>
</evidence>
<keyword evidence="4 12" id="KW-0949">S-adenosyl-L-methionine</keyword>
<evidence type="ECO:0000256" key="10">
    <source>
        <dbReference type="ARBA" id="ARBA00048635"/>
    </source>
</evidence>
<comment type="catalytic activity">
    <reaction evidence="10 12">
        <text>cytidine(4) in tRNA(Gly)(GCC) + S-adenosyl-L-methionine = 2'-O-methylcytidine(4) in tRNA(Gly)(GCC) + S-adenosyl-L-homocysteine + H(+)</text>
        <dbReference type="Rhea" id="RHEA:43192"/>
        <dbReference type="Rhea" id="RHEA-COMP:10399"/>
        <dbReference type="Rhea" id="RHEA-COMP:10400"/>
        <dbReference type="ChEBI" id="CHEBI:15378"/>
        <dbReference type="ChEBI" id="CHEBI:57856"/>
        <dbReference type="ChEBI" id="CHEBI:59789"/>
        <dbReference type="ChEBI" id="CHEBI:74495"/>
        <dbReference type="ChEBI" id="CHEBI:82748"/>
        <dbReference type="EC" id="2.1.1.225"/>
    </reaction>
</comment>